<accession>X1G602</accession>
<protein>
    <recommendedName>
        <fullName evidence="3">Zinc-ribbon domain-containing protein</fullName>
    </recommendedName>
</protein>
<evidence type="ECO:0008006" key="3">
    <source>
        <dbReference type="Google" id="ProtNLM"/>
    </source>
</evidence>
<feature type="transmembrane region" description="Helical" evidence="1">
    <location>
        <begin position="55"/>
        <end position="77"/>
    </location>
</feature>
<evidence type="ECO:0000256" key="1">
    <source>
        <dbReference type="SAM" id="Phobius"/>
    </source>
</evidence>
<proteinExistence type="predicted"/>
<dbReference type="AlphaFoldDB" id="X1G602"/>
<name>X1G602_9ZZZZ</name>
<keyword evidence="1" id="KW-0812">Transmembrane</keyword>
<evidence type="ECO:0000313" key="2">
    <source>
        <dbReference type="EMBL" id="GAH40270.1"/>
    </source>
</evidence>
<reference evidence="2" key="1">
    <citation type="journal article" date="2014" name="Front. Microbiol.">
        <title>High frequency of phylogenetically diverse reductive dehalogenase-homologous genes in deep subseafloor sedimentary metagenomes.</title>
        <authorList>
            <person name="Kawai M."/>
            <person name="Futagami T."/>
            <person name="Toyoda A."/>
            <person name="Takaki Y."/>
            <person name="Nishi S."/>
            <person name="Hori S."/>
            <person name="Arai W."/>
            <person name="Tsubouchi T."/>
            <person name="Morono Y."/>
            <person name="Uchiyama I."/>
            <person name="Ito T."/>
            <person name="Fujiyama A."/>
            <person name="Inagaki F."/>
            <person name="Takami H."/>
        </authorList>
    </citation>
    <scope>NUCLEOTIDE SEQUENCE</scope>
    <source>
        <strain evidence="2">Expedition CK06-06</strain>
    </source>
</reference>
<keyword evidence="1" id="KW-0472">Membrane</keyword>
<keyword evidence="1" id="KW-1133">Transmembrane helix</keyword>
<dbReference type="EMBL" id="BARU01005708">
    <property type="protein sequence ID" value="GAH40270.1"/>
    <property type="molecule type" value="Genomic_DNA"/>
</dbReference>
<gene>
    <name evidence="2" type="ORF">S03H2_11170</name>
</gene>
<feature type="transmembrane region" description="Helical" evidence="1">
    <location>
        <begin position="83"/>
        <end position="102"/>
    </location>
</feature>
<comment type="caution">
    <text evidence="2">The sequence shown here is derived from an EMBL/GenBank/DDBJ whole genome shotgun (WGS) entry which is preliminary data.</text>
</comment>
<organism evidence="2">
    <name type="scientific">marine sediment metagenome</name>
    <dbReference type="NCBI Taxonomy" id="412755"/>
    <lineage>
        <taxon>unclassified sequences</taxon>
        <taxon>metagenomes</taxon>
        <taxon>ecological metagenomes</taxon>
    </lineage>
</organism>
<sequence>MPEDEVSIDTCPSCGRSLEPGAEECPGCGVDVLFFIKKKEEEEKERRNDIDKSNFLYFIAGIIYLVSFVPLYFVITGEWEADFIWNFLGFFIVASALAYFAYKVRREVKQN</sequence>